<proteinExistence type="predicted"/>
<accession>A0A1G5GS75</accession>
<dbReference type="AlphaFoldDB" id="A0A1G5GS75"/>
<keyword evidence="1" id="KW-0812">Transmembrane</keyword>
<protein>
    <submittedName>
        <fullName evidence="2">Uncharacterized protein</fullName>
    </submittedName>
</protein>
<gene>
    <name evidence="2" type="ORF">SAMN02910451_03021</name>
</gene>
<feature type="transmembrane region" description="Helical" evidence="1">
    <location>
        <begin position="50"/>
        <end position="75"/>
    </location>
</feature>
<dbReference type="RefSeq" id="WP_074463396.1">
    <property type="nucleotide sequence ID" value="NZ_FMUR01000024.1"/>
</dbReference>
<keyword evidence="3" id="KW-1185">Reference proteome</keyword>
<organism evidence="2 3">
    <name type="scientific">Butyrivibrio hungatei</name>
    <dbReference type="NCBI Taxonomy" id="185008"/>
    <lineage>
        <taxon>Bacteria</taxon>
        <taxon>Bacillati</taxon>
        <taxon>Bacillota</taxon>
        <taxon>Clostridia</taxon>
        <taxon>Lachnospirales</taxon>
        <taxon>Lachnospiraceae</taxon>
        <taxon>Butyrivibrio</taxon>
    </lineage>
</organism>
<evidence type="ECO:0000313" key="3">
    <source>
        <dbReference type="Proteomes" id="UP000183047"/>
    </source>
</evidence>
<sequence length="85" mass="9492">MNQKQKNPYRALLAIPITIVLNFILFWLAVWIDTKVIPDPEALGHPVPVFTGFCILGLPVIDLVIAMVAILITIIRVTKINLKSD</sequence>
<keyword evidence="1" id="KW-1133">Transmembrane helix</keyword>
<name>A0A1G5GS75_9FIRM</name>
<evidence type="ECO:0000256" key="1">
    <source>
        <dbReference type="SAM" id="Phobius"/>
    </source>
</evidence>
<dbReference type="EMBL" id="FMUR01000024">
    <property type="protein sequence ID" value="SCY54396.1"/>
    <property type="molecule type" value="Genomic_DNA"/>
</dbReference>
<dbReference type="Proteomes" id="UP000183047">
    <property type="component" value="Unassembled WGS sequence"/>
</dbReference>
<feature type="transmembrane region" description="Helical" evidence="1">
    <location>
        <begin position="12"/>
        <end position="30"/>
    </location>
</feature>
<dbReference type="OrthoDB" id="2066386at2"/>
<keyword evidence="1" id="KW-0472">Membrane</keyword>
<reference evidence="3" key="1">
    <citation type="submission" date="2016-10" db="EMBL/GenBank/DDBJ databases">
        <authorList>
            <person name="Varghese N."/>
            <person name="Submissions S."/>
        </authorList>
    </citation>
    <scope>NUCLEOTIDE SEQUENCE [LARGE SCALE GENOMIC DNA]</scope>
    <source>
        <strain evidence="3">XBD2006</strain>
    </source>
</reference>
<evidence type="ECO:0000313" key="2">
    <source>
        <dbReference type="EMBL" id="SCY54396.1"/>
    </source>
</evidence>